<dbReference type="PRINTS" id="PR00344">
    <property type="entry name" value="BCTRLSENSOR"/>
</dbReference>
<dbReference type="RefSeq" id="WP_013579096.1">
    <property type="nucleotide sequence ID" value="NC_015064.1"/>
</dbReference>
<keyword evidence="14" id="KW-1185">Reference proteome</keyword>
<comment type="catalytic activity">
    <reaction evidence="1">
        <text>ATP + protein L-histidine = ADP + protein N-phospho-L-histidine.</text>
        <dbReference type="EC" id="2.7.13.3"/>
    </reaction>
</comment>
<dbReference type="PANTHER" id="PTHR43065">
    <property type="entry name" value="SENSOR HISTIDINE KINASE"/>
    <property type="match status" value="1"/>
</dbReference>
<dbReference type="CDD" id="cd00082">
    <property type="entry name" value="HisKA"/>
    <property type="match status" value="1"/>
</dbReference>
<keyword evidence="8" id="KW-0902">Two-component regulatory system</keyword>
<evidence type="ECO:0000256" key="1">
    <source>
        <dbReference type="ARBA" id="ARBA00000085"/>
    </source>
</evidence>
<dbReference type="PROSITE" id="PS50110">
    <property type="entry name" value="RESPONSE_REGULATORY"/>
    <property type="match status" value="1"/>
</dbReference>
<dbReference type="SMART" id="SM00091">
    <property type="entry name" value="PAS"/>
    <property type="match status" value="1"/>
</dbReference>
<sequence>MPPQKLDPETIADSNSGSRPGHLRVLLVEDNPDDAFLLERHLRRNGFSLDLTRVETASEMLRALDPPNVPDIIIADYNLPKFSGPAALQLIKSSGADIPFIMMSGAISEETAVESMRAGAQDYVTKQNLARLVPILDRELREASARRKKVQAEEALEASQARFHRLVEAMPLGLLIGDATDRIVYANGAVERLLGYSNGSMLSGDITLDSICPTLRAAYNEDLGNTNSFAAAPFETACVTANGTQIEVLLGVALLNPEAAPADRQIAAFIADLTLQKKSEEVLRRTEKLAVAGRLAASIAHEINNPLEAITNCLYLVGKTELPPDARTYLALAQDELDRVAQITVQTLRFYRRSTHAADTNLHDLIETVAALLGSRMNRQRITLVRKFGEIPPIFAHDGEIRQVLANLVGNAIDALPNGGVITLRTGLSRDWKTGRTGIRISVADDGTGMSQATLNRIFEPFFSTKGITGTGLGLWVSREIIDKHKGTLRARSRERREGCPGGTVFSLFIPSELAEAELADVPVKN</sequence>
<dbReference type="InterPro" id="IPR000014">
    <property type="entry name" value="PAS"/>
</dbReference>
<dbReference type="SMART" id="SM00388">
    <property type="entry name" value="HisKA"/>
    <property type="match status" value="1"/>
</dbReference>
<evidence type="ECO:0000256" key="9">
    <source>
        <dbReference type="PROSITE-ProRule" id="PRU00169"/>
    </source>
</evidence>
<dbReference type="AlphaFoldDB" id="E8WZV7"/>
<dbReference type="EC" id="2.7.13.3" evidence="2"/>
<dbReference type="OrthoDB" id="9761263at2"/>
<keyword evidence="4" id="KW-0808">Transferase</keyword>
<dbReference type="Gene3D" id="3.30.450.20">
    <property type="entry name" value="PAS domain"/>
    <property type="match status" value="1"/>
</dbReference>
<dbReference type="Pfam" id="PF02518">
    <property type="entry name" value="HATPase_c"/>
    <property type="match status" value="1"/>
</dbReference>
<keyword evidence="3 9" id="KW-0597">Phosphoprotein</keyword>
<dbReference type="InterPro" id="IPR004358">
    <property type="entry name" value="Sig_transdc_His_kin-like_C"/>
</dbReference>
<evidence type="ECO:0000259" key="11">
    <source>
        <dbReference type="PROSITE" id="PS50110"/>
    </source>
</evidence>
<dbReference type="EMBL" id="CP002480">
    <property type="protein sequence ID" value="ADW67768.1"/>
    <property type="molecule type" value="Genomic_DNA"/>
</dbReference>
<dbReference type="InterPro" id="IPR011006">
    <property type="entry name" value="CheY-like_superfamily"/>
</dbReference>
<dbReference type="SMART" id="SM00387">
    <property type="entry name" value="HATPase_c"/>
    <property type="match status" value="1"/>
</dbReference>
<evidence type="ECO:0000313" key="13">
    <source>
        <dbReference type="EMBL" id="ADW67768.1"/>
    </source>
</evidence>
<dbReference type="Gene3D" id="3.40.50.2300">
    <property type="match status" value="1"/>
</dbReference>
<dbReference type="Pfam" id="PF00072">
    <property type="entry name" value="Response_reg"/>
    <property type="match status" value="1"/>
</dbReference>
<gene>
    <name evidence="13" type="ordered locus">AciX9_0698</name>
</gene>
<dbReference type="HOGENOM" id="CLU_000445_114_72_0"/>
<organism evidence="14">
    <name type="scientific">Granulicella tundricola (strain ATCC BAA-1859 / DSM 23138 / MP5ACTX9)</name>
    <dbReference type="NCBI Taxonomy" id="1198114"/>
    <lineage>
        <taxon>Bacteria</taxon>
        <taxon>Pseudomonadati</taxon>
        <taxon>Acidobacteriota</taxon>
        <taxon>Terriglobia</taxon>
        <taxon>Terriglobales</taxon>
        <taxon>Acidobacteriaceae</taxon>
        <taxon>Granulicella</taxon>
    </lineage>
</organism>
<evidence type="ECO:0000256" key="3">
    <source>
        <dbReference type="ARBA" id="ARBA00022553"/>
    </source>
</evidence>
<dbReference type="eggNOG" id="COG0745">
    <property type="taxonomic scope" value="Bacteria"/>
</dbReference>
<evidence type="ECO:0000256" key="2">
    <source>
        <dbReference type="ARBA" id="ARBA00012438"/>
    </source>
</evidence>
<keyword evidence="6 13" id="KW-0418">Kinase</keyword>
<feature type="modified residue" description="4-aspartylphosphate" evidence="9">
    <location>
        <position position="76"/>
    </location>
</feature>
<evidence type="ECO:0000256" key="4">
    <source>
        <dbReference type="ARBA" id="ARBA00022679"/>
    </source>
</evidence>
<evidence type="ECO:0000259" key="10">
    <source>
        <dbReference type="PROSITE" id="PS50109"/>
    </source>
</evidence>
<dbReference type="Gene3D" id="1.10.287.130">
    <property type="match status" value="1"/>
</dbReference>
<evidence type="ECO:0000256" key="6">
    <source>
        <dbReference type="ARBA" id="ARBA00022777"/>
    </source>
</evidence>
<dbReference type="SUPFAM" id="SSF52172">
    <property type="entry name" value="CheY-like"/>
    <property type="match status" value="1"/>
</dbReference>
<dbReference type="KEGG" id="acm:AciX9_0698"/>
<dbReference type="SUPFAM" id="SSF55785">
    <property type="entry name" value="PYP-like sensor domain (PAS domain)"/>
    <property type="match status" value="1"/>
</dbReference>
<dbReference type="eggNOG" id="COG4191">
    <property type="taxonomic scope" value="Bacteria"/>
</dbReference>
<dbReference type="InterPro" id="IPR035965">
    <property type="entry name" value="PAS-like_dom_sf"/>
</dbReference>
<dbReference type="InterPro" id="IPR036890">
    <property type="entry name" value="HATPase_C_sf"/>
</dbReference>
<dbReference type="SUPFAM" id="SSF47384">
    <property type="entry name" value="Homodimeric domain of signal transducing histidine kinase"/>
    <property type="match status" value="1"/>
</dbReference>
<dbReference type="Proteomes" id="UP000000343">
    <property type="component" value="Chromosome"/>
</dbReference>
<dbReference type="SUPFAM" id="SSF55874">
    <property type="entry name" value="ATPase domain of HSP90 chaperone/DNA topoisomerase II/histidine kinase"/>
    <property type="match status" value="1"/>
</dbReference>
<dbReference type="PaxDb" id="1198114-AciX9_0698"/>
<dbReference type="Pfam" id="PF13188">
    <property type="entry name" value="PAS_8"/>
    <property type="match status" value="1"/>
</dbReference>
<dbReference type="GO" id="GO:0005524">
    <property type="term" value="F:ATP binding"/>
    <property type="evidence" value="ECO:0007669"/>
    <property type="project" value="UniProtKB-KW"/>
</dbReference>
<dbReference type="InterPro" id="IPR001789">
    <property type="entry name" value="Sig_transdc_resp-reg_receiver"/>
</dbReference>
<keyword evidence="5" id="KW-0547">Nucleotide-binding</keyword>
<evidence type="ECO:0000313" key="14">
    <source>
        <dbReference type="Proteomes" id="UP000000343"/>
    </source>
</evidence>
<protein>
    <recommendedName>
        <fullName evidence="2">histidine kinase</fullName>
        <ecNumber evidence="2">2.7.13.3</ecNumber>
    </recommendedName>
</protein>
<dbReference type="PANTHER" id="PTHR43065:SF10">
    <property type="entry name" value="PEROXIDE STRESS-ACTIVATED HISTIDINE KINASE MAK3"/>
    <property type="match status" value="1"/>
</dbReference>
<evidence type="ECO:0000256" key="7">
    <source>
        <dbReference type="ARBA" id="ARBA00022840"/>
    </source>
</evidence>
<dbReference type="PROSITE" id="PS50112">
    <property type="entry name" value="PAS"/>
    <property type="match status" value="1"/>
</dbReference>
<dbReference type="PROSITE" id="PS50109">
    <property type="entry name" value="HIS_KIN"/>
    <property type="match status" value="1"/>
</dbReference>
<dbReference type="CDD" id="cd00130">
    <property type="entry name" value="PAS"/>
    <property type="match status" value="1"/>
</dbReference>
<dbReference type="Pfam" id="PF00512">
    <property type="entry name" value="HisKA"/>
    <property type="match status" value="1"/>
</dbReference>
<feature type="domain" description="Histidine kinase" evidence="10">
    <location>
        <begin position="298"/>
        <end position="514"/>
    </location>
</feature>
<dbReference type="Gene3D" id="3.30.565.10">
    <property type="entry name" value="Histidine kinase-like ATPase, C-terminal domain"/>
    <property type="match status" value="1"/>
</dbReference>
<feature type="domain" description="Response regulatory" evidence="11">
    <location>
        <begin position="24"/>
        <end position="141"/>
    </location>
</feature>
<dbReference type="GO" id="GO:0000155">
    <property type="term" value="F:phosphorelay sensor kinase activity"/>
    <property type="evidence" value="ECO:0007669"/>
    <property type="project" value="InterPro"/>
</dbReference>
<dbReference type="CDD" id="cd00156">
    <property type="entry name" value="REC"/>
    <property type="match status" value="1"/>
</dbReference>
<dbReference type="STRING" id="1198114.AciX9_0698"/>
<dbReference type="SMART" id="SM00448">
    <property type="entry name" value="REC"/>
    <property type="match status" value="1"/>
</dbReference>
<evidence type="ECO:0000256" key="8">
    <source>
        <dbReference type="ARBA" id="ARBA00023012"/>
    </source>
</evidence>
<dbReference type="InterPro" id="IPR003594">
    <property type="entry name" value="HATPase_dom"/>
</dbReference>
<dbReference type="CDD" id="cd00075">
    <property type="entry name" value="HATPase"/>
    <property type="match status" value="1"/>
</dbReference>
<reference evidence="14" key="1">
    <citation type="submission" date="2011-01" db="EMBL/GenBank/DDBJ databases">
        <title>Complete sequence of chromosome of Acidobacterium sp. MP5ACTX9.</title>
        <authorList>
            <consortium name="US DOE Joint Genome Institute"/>
            <person name="Lucas S."/>
            <person name="Copeland A."/>
            <person name="Lapidus A."/>
            <person name="Cheng J.-F."/>
            <person name="Goodwin L."/>
            <person name="Pitluck S."/>
            <person name="Teshima H."/>
            <person name="Detter J.C."/>
            <person name="Han C."/>
            <person name="Tapia R."/>
            <person name="Land M."/>
            <person name="Hauser L."/>
            <person name="Kyrpides N."/>
            <person name="Ivanova N."/>
            <person name="Ovchinnikova G."/>
            <person name="Pagani I."/>
            <person name="Rawat S.R."/>
            <person name="Mannisto M."/>
            <person name="Haggblom M.M."/>
            <person name="Woyke T."/>
        </authorList>
    </citation>
    <scope>NUCLEOTIDE SEQUENCE [LARGE SCALE GENOMIC DNA]</scope>
    <source>
        <strain evidence="14">MP5ACTX9</strain>
    </source>
</reference>
<dbReference type="NCBIfam" id="TIGR00229">
    <property type="entry name" value="sensory_box"/>
    <property type="match status" value="1"/>
</dbReference>
<dbReference type="InterPro" id="IPR003661">
    <property type="entry name" value="HisK_dim/P_dom"/>
</dbReference>
<proteinExistence type="predicted"/>
<feature type="domain" description="PAS" evidence="12">
    <location>
        <begin position="159"/>
        <end position="213"/>
    </location>
</feature>
<dbReference type="InterPro" id="IPR036097">
    <property type="entry name" value="HisK_dim/P_sf"/>
</dbReference>
<keyword evidence="7" id="KW-0067">ATP-binding</keyword>
<accession>E8WZV7</accession>
<name>E8WZV7_GRATM</name>
<dbReference type="InterPro" id="IPR005467">
    <property type="entry name" value="His_kinase_dom"/>
</dbReference>
<evidence type="ECO:0000256" key="5">
    <source>
        <dbReference type="ARBA" id="ARBA00022741"/>
    </source>
</evidence>
<evidence type="ECO:0000259" key="12">
    <source>
        <dbReference type="PROSITE" id="PS50112"/>
    </source>
</evidence>